<evidence type="ECO:0000256" key="4">
    <source>
        <dbReference type="ARBA" id="ARBA00023002"/>
    </source>
</evidence>
<evidence type="ECO:0000259" key="5">
    <source>
        <dbReference type="Pfam" id="PF07992"/>
    </source>
</evidence>
<comment type="caution">
    <text evidence="7">The sequence shown here is derived from an EMBL/GenBank/DDBJ whole genome shotgun (WGS) entry which is preliminary data.</text>
</comment>
<evidence type="ECO:0000256" key="2">
    <source>
        <dbReference type="ARBA" id="ARBA00022630"/>
    </source>
</evidence>
<dbReference type="PANTHER" id="PTHR43557">
    <property type="entry name" value="APOPTOSIS-INDUCING FACTOR 1"/>
    <property type="match status" value="1"/>
</dbReference>
<evidence type="ECO:0000256" key="1">
    <source>
        <dbReference type="ARBA" id="ARBA00001974"/>
    </source>
</evidence>
<keyword evidence="3" id="KW-0274">FAD</keyword>
<gene>
    <name evidence="7" type="ORF">Air01nite_34860</name>
</gene>
<evidence type="ECO:0000259" key="6">
    <source>
        <dbReference type="Pfam" id="PF14759"/>
    </source>
</evidence>
<sequence length="415" mass="43290">MGTLIVGAGQAGVQVAASLRENGYTAPITLLGAEPHPPYERPPLSKQFAGPLDIERLRLRAPSFYADADIDLVTSQRVTHVRLPDGTGRTGVATTEAGLRVGFDTLVLAVGGRPRALAVPGVDLAGVGYLRGLDEAVRLREQAAGVARVVVVGGGFVGLEVAAGLRKLGKDVTVVETADRLLARAVAPVVSEFYRAAHERRGVRVVLGARVTAFTGAGSVTGVRLADGRVIPADLVLVGIGMEPRTELATTLGLACAGGGVLVDAQGRTSHPAVYAVGDCTAFPNADGGYVRVESVQNALAKARATARAIAGREPQPEPVPWFWSDQDDIKLQIAGIGTGYDTLIVRGDPERERFSVLYLGGGELLAVDAVNSPRDYLVVRKALATRTTVDPTLAADADVDLRRALGSFTASAAR</sequence>
<dbReference type="SUPFAM" id="SSF51905">
    <property type="entry name" value="FAD/NAD(P)-binding domain"/>
    <property type="match status" value="1"/>
</dbReference>
<dbReference type="InterPro" id="IPR016156">
    <property type="entry name" value="FAD/NAD-linked_Rdtase_dimer_sf"/>
</dbReference>
<dbReference type="InterPro" id="IPR036188">
    <property type="entry name" value="FAD/NAD-bd_sf"/>
</dbReference>
<dbReference type="Pfam" id="PF14759">
    <property type="entry name" value="Reductase_C"/>
    <property type="match status" value="1"/>
</dbReference>
<dbReference type="PANTHER" id="PTHR43557:SF2">
    <property type="entry name" value="RIESKE DOMAIN-CONTAINING PROTEIN-RELATED"/>
    <property type="match status" value="1"/>
</dbReference>
<evidence type="ECO:0000256" key="3">
    <source>
        <dbReference type="ARBA" id="ARBA00022827"/>
    </source>
</evidence>
<dbReference type="PRINTS" id="PR00411">
    <property type="entry name" value="PNDRDTASEI"/>
</dbReference>
<dbReference type="InterPro" id="IPR050446">
    <property type="entry name" value="FAD-oxidoreductase/Apoptosis"/>
</dbReference>
<evidence type="ECO:0000313" key="8">
    <source>
        <dbReference type="Proteomes" id="UP000624325"/>
    </source>
</evidence>
<evidence type="ECO:0000313" key="7">
    <source>
        <dbReference type="EMBL" id="GIF57391.1"/>
    </source>
</evidence>
<keyword evidence="2" id="KW-0285">Flavoprotein</keyword>
<comment type="cofactor">
    <cofactor evidence="1">
        <name>FAD</name>
        <dbReference type="ChEBI" id="CHEBI:57692"/>
    </cofactor>
</comment>
<proteinExistence type="predicted"/>
<dbReference type="SUPFAM" id="SSF55424">
    <property type="entry name" value="FAD/NAD-linked reductases, dimerisation (C-terminal) domain"/>
    <property type="match status" value="1"/>
</dbReference>
<dbReference type="PRINTS" id="PR00368">
    <property type="entry name" value="FADPNR"/>
</dbReference>
<keyword evidence="4" id="KW-0560">Oxidoreductase</keyword>
<dbReference type="RefSeq" id="WP_203703556.1">
    <property type="nucleotide sequence ID" value="NZ_BAAALU010000016.1"/>
</dbReference>
<name>A0ABQ4C3N4_9ACTN</name>
<organism evidence="7 8">
    <name type="scientific">Asanoa iriomotensis</name>
    <dbReference type="NCBI Taxonomy" id="234613"/>
    <lineage>
        <taxon>Bacteria</taxon>
        <taxon>Bacillati</taxon>
        <taxon>Actinomycetota</taxon>
        <taxon>Actinomycetes</taxon>
        <taxon>Micromonosporales</taxon>
        <taxon>Micromonosporaceae</taxon>
        <taxon>Asanoa</taxon>
    </lineage>
</organism>
<dbReference type="Proteomes" id="UP000624325">
    <property type="component" value="Unassembled WGS sequence"/>
</dbReference>
<dbReference type="Gene3D" id="3.30.390.30">
    <property type="match status" value="1"/>
</dbReference>
<dbReference type="Gene3D" id="3.50.50.60">
    <property type="entry name" value="FAD/NAD(P)-binding domain"/>
    <property type="match status" value="2"/>
</dbReference>
<feature type="domain" description="Reductase C-terminal" evidence="6">
    <location>
        <begin position="322"/>
        <end position="405"/>
    </location>
</feature>
<feature type="domain" description="FAD/NAD(P)-binding" evidence="5">
    <location>
        <begin position="4"/>
        <end position="302"/>
    </location>
</feature>
<dbReference type="Pfam" id="PF07992">
    <property type="entry name" value="Pyr_redox_2"/>
    <property type="match status" value="1"/>
</dbReference>
<keyword evidence="8" id="KW-1185">Reference proteome</keyword>
<accession>A0ABQ4C3N4</accession>
<dbReference type="InterPro" id="IPR028202">
    <property type="entry name" value="Reductase_C"/>
</dbReference>
<dbReference type="EMBL" id="BONC01000022">
    <property type="protein sequence ID" value="GIF57391.1"/>
    <property type="molecule type" value="Genomic_DNA"/>
</dbReference>
<protein>
    <submittedName>
        <fullName evidence="7">Ferredoxin</fullName>
    </submittedName>
</protein>
<dbReference type="InterPro" id="IPR023753">
    <property type="entry name" value="FAD/NAD-binding_dom"/>
</dbReference>
<reference evidence="7 8" key="1">
    <citation type="submission" date="2021-01" db="EMBL/GenBank/DDBJ databases">
        <title>Whole genome shotgun sequence of Asanoa iriomotensis NBRC 100142.</title>
        <authorList>
            <person name="Komaki H."/>
            <person name="Tamura T."/>
        </authorList>
    </citation>
    <scope>NUCLEOTIDE SEQUENCE [LARGE SCALE GENOMIC DNA]</scope>
    <source>
        <strain evidence="7 8">NBRC 100142</strain>
    </source>
</reference>